<feature type="compositionally biased region" description="Basic and acidic residues" evidence="1">
    <location>
        <begin position="227"/>
        <end position="254"/>
    </location>
</feature>
<organism evidence="2 3">
    <name type="scientific">Jimgerdemannia flammicorona</name>
    <dbReference type="NCBI Taxonomy" id="994334"/>
    <lineage>
        <taxon>Eukaryota</taxon>
        <taxon>Fungi</taxon>
        <taxon>Fungi incertae sedis</taxon>
        <taxon>Mucoromycota</taxon>
        <taxon>Mucoromycotina</taxon>
        <taxon>Endogonomycetes</taxon>
        <taxon>Endogonales</taxon>
        <taxon>Endogonaceae</taxon>
        <taxon>Jimgerdemannia</taxon>
    </lineage>
</organism>
<sequence>MPPVTRSQPTEEELYKSKLRTSVKAIYQTSNMPKNKRSNNSVQKKPHAIKSPASTPKKTESKATPKTSASSTVNTRSNTKDKATTRTSSSRTINTKNNTKGEATPKTFASSTISTRNKTKDKAIPPKSGFSTINTRSKTKGETTPQTSTSRTINTRSQTKGDVSWTLFKPSASKQKPGHAMQGSRHSWPFSLSGISNKHAGRWSSMSESLSDTENDKRHRTFRRRRSTLESDGEKEREGGNSEREGRILRESTCNKRALGKL</sequence>
<feature type="region of interest" description="Disordered" evidence="1">
    <location>
        <begin position="1"/>
        <end position="262"/>
    </location>
</feature>
<reference evidence="2 3" key="1">
    <citation type="journal article" date="2018" name="New Phytol.">
        <title>Phylogenomics of Endogonaceae and evolution of mycorrhizas within Mucoromycota.</title>
        <authorList>
            <person name="Chang Y."/>
            <person name="Desiro A."/>
            <person name="Na H."/>
            <person name="Sandor L."/>
            <person name="Lipzen A."/>
            <person name="Clum A."/>
            <person name="Barry K."/>
            <person name="Grigoriev I.V."/>
            <person name="Martin F.M."/>
            <person name="Stajich J.E."/>
            <person name="Smith M.E."/>
            <person name="Bonito G."/>
            <person name="Spatafora J.W."/>
        </authorList>
    </citation>
    <scope>NUCLEOTIDE SEQUENCE [LARGE SCALE GENOMIC DNA]</scope>
    <source>
        <strain evidence="2 3">GMNB39</strain>
    </source>
</reference>
<feature type="compositionally biased region" description="Polar residues" evidence="1">
    <location>
        <begin position="129"/>
        <end position="161"/>
    </location>
</feature>
<gene>
    <name evidence="2" type="ORF">BC936DRAFT_147114</name>
</gene>
<evidence type="ECO:0000256" key="1">
    <source>
        <dbReference type="SAM" id="MobiDB-lite"/>
    </source>
</evidence>
<feature type="compositionally biased region" description="Polar residues" evidence="1">
    <location>
        <begin position="27"/>
        <end position="43"/>
    </location>
</feature>
<protein>
    <submittedName>
        <fullName evidence="2">Uncharacterized protein</fullName>
    </submittedName>
</protein>
<dbReference type="EMBL" id="RBNI01006033">
    <property type="protein sequence ID" value="RUP46297.1"/>
    <property type="molecule type" value="Genomic_DNA"/>
</dbReference>
<name>A0A433D616_9FUNG</name>
<proteinExistence type="predicted"/>
<dbReference type="AlphaFoldDB" id="A0A433D616"/>
<dbReference type="Proteomes" id="UP000268093">
    <property type="component" value="Unassembled WGS sequence"/>
</dbReference>
<feature type="compositionally biased region" description="Polar residues" evidence="1">
    <location>
        <begin position="107"/>
        <end position="116"/>
    </location>
</feature>
<comment type="caution">
    <text evidence="2">The sequence shown here is derived from an EMBL/GenBank/DDBJ whole genome shotgun (WGS) entry which is preliminary data.</text>
</comment>
<feature type="compositionally biased region" description="Low complexity" evidence="1">
    <location>
        <begin position="85"/>
        <end position="100"/>
    </location>
</feature>
<evidence type="ECO:0000313" key="3">
    <source>
        <dbReference type="Proteomes" id="UP000268093"/>
    </source>
</evidence>
<keyword evidence="3" id="KW-1185">Reference proteome</keyword>
<evidence type="ECO:0000313" key="2">
    <source>
        <dbReference type="EMBL" id="RUP46297.1"/>
    </source>
</evidence>
<accession>A0A433D616</accession>